<dbReference type="AlphaFoldDB" id="A0A4Y2GGK8"/>
<sequence length="99" mass="11816">MQNEESDVWMQDIPVAKLSPSCCEQDQAIRVDDSDEDECVDENPPTNAEMRQALDILKRCEHHRSKNFRKQYEYEHYINALLRNNCRQATIKEFFNCYI</sequence>
<proteinExistence type="predicted"/>
<evidence type="ECO:0000313" key="1">
    <source>
        <dbReference type="EMBL" id="GBM52297.1"/>
    </source>
</evidence>
<gene>
    <name evidence="1" type="ORF">AVEN_51728_1</name>
</gene>
<name>A0A4Y2GGK8_ARAVE</name>
<accession>A0A4Y2GGK8</accession>
<dbReference type="Proteomes" id="UP000499080">
    <property type="component" value="Unassembled WGS sequence"/>
</dbReference>
<evidence type="ECO:0000313" key="2">
    <source>
        <dbReference type="Proteomes" id="UP000499080"/>
    </source>
</evidence>
<keyword evidence="2" id="KW-1185">Reference proteome</keyword>
<organism evidence="1 2">
    <name type="scientific">Araneus ventricosus</name>
    <name type="common">Orbweaver spider</name>
    <name type="synonym">Epeira ventricosa</name>
    <dbReference type="NCBI Taxonomy" id="182803"/>
    <lineage>
        <taxon>Eukaryota</taxon>
        <taxon>Metazoa</taxon>
        <taxon>Ecdysozoa</taxon>
        <taxon>Arthropoda</taxon>
        <taxon>Chelicerata</taxon>
        <taxon>Arachnida</taxon>
        <taxon>Araneae</taxon>
        <taxon>Araneomorphae</taxon>
        <taxon>Entelegynae</taxon>
        <taxon>Araneoidea</taxon>
        <taxon>Araneidae</taxon>
        <taxon>Araneus</taxon>
    </lineage>
</organism>
<dbReference type="EMBL" id="BGPR01001372">
    <property type="protein sequence ID" value="GBM52297.1"/>
    <property type="molecule type" value="Genomic_DNA"/>
</dbReference>
<dbReference type="OrthoDB" id="6617542at2759"/>
<protein>
    <submittedName>
        <fullName evidence="1">Uncharacterized protein</fullName>
    </submittedName>
</protein>
<reference evidence="1 2" key="1">
    <citation type="journal article" date="2019" name="Sci. Rep.">
        <title>Orb-weaving spider Araneus ventricosus genome elucidates the spidroin gene catalogue.</title>
        <authorList>
            <person name="Kono N."/>
            <person name="Nakamura H."/>
            <person name="Ohtoshi R."/>
            <person name="Moran D.A.P."/>
            <person name="Shinohara A."/>
            <person name="Yoshida Y."/>
            <person name="Fujiwara M."/>
            <person name="Mori M."/>
            <person name="Tomita M."/>
            <person name="Arakawa K."/>
        </authorList>
    </citation>
    <scope>NUCLEOTIDE SEQUENCE [LARGE SCALE GENOMIC DNA]</scope>
</reference>
<comment type="caution">
    <text evidence="1">The sequence shown here is derived from an EMBL/GenBank/DDBJ whole genome shotgun (WGS) entry which is preliminary data.</text>
</comment>